<organism evidence="3 4">
    <name type="scientific">Scleroderma citrinum Foug A</name>
    <dbReference type="NCBI Taxonomy" id="1036808"/>
    <lineage>
        <taxon>Eukaryota</taxon>
        <taxon>Fungi</taxon>
        <taxon>Dikarya</taxon>
        <taxon>Basidiomycota</taxon>
        <taxon>Agaricomycotina</taxon>
        <taxon>Agaricomycetes</taxon>
        <taxon>Agaricomycetidae</taxon>
        <taxon>Boletales</taxon>
        <taxon>Sclerodermatineae</taxon>
        <taxon>Sclerodermataceae</taxon>
        <taxon>Scleroderma</taxon>
    </lineage>
</organism>
<gene>
    <name evidence="3" type="ORF">SCLCIDRAFT_1206827</name>
</gene>
<feature type="transmembrane region" description="Helical" evidence="1">
    <location>
        <begin position="175"/>
        <end position="194"/>
    </location>
</feature>
<keyword evidence="1" id="KW-1133">Transmembrane helix</keyword>
<reference evidence="3 4" key="1">
    <citation type="submission" date="2014-04" db="EMBL/GenBank/DDBJ databases">
        <authorList>
            <consortium name="DOE Joint Genome Institute"/>
            <person name="Kuo A."/>
            <person name="Kohler A."/>
            <person name="Nagy L.G."/>
            <person name="Floudas D."/>
            <person name="Copeland A."/>
            <person name="Barry K.W."/>
            <person name="Cichocki N."/>
            <person name="Veneault-Fourrey C."/>
            <person name="LaButti K."/>
            <person name="Lindquist E.A."/>
            <person name="Lipzen A."/>
            <person name="Lundell T."/>
            <person name="Morin E."/>
            <person name="Murat C."/>
            <person name="Sun H."/>
            <person name="Tunlid A."/>
            <person name="Henrissat B."/>
            <person name="Grigoriev I.V."/>
            <person name="Hibbett D.S."/>
            <person name="Martin F."/>
            <person name="Nordberg H.P."/>
            <person name="Cantor M.N."/>
            <person name="Hua S.X."/>
        </authorList>
    </citation>
    <scope>NUCLEOTIDE SEQUENCE [LARGE SCALE GENOMIC DNA]</scope>
    <source>
        <strain evidence="3 4">Foug A</strain>
    </source>
</reference>
<dbReference type="InParanoid" id="A0A0C3B0B4"/>
<name>A0A0C3B0B4_9AGAM</name>
<evidence type="ECO:0000313" key="4">
    <source>
        <dbReference type="Proteomes" id="UP000053989"/>
    </source>
</evidence>
<keyword evidence="1" id="KW-0472">Membrane</keyword>
<sequence>MDLSQLEQAYTELGRIILVNRLCEAGAIAWLVYDFFVMFDKEIEYIWKKNRKTKLSTILYLSLRYLGSTLGLFISGAFFLDKPSLAICKVFIPMQSWPTWLVVSTVQVLLQLRLYVLYNRSNKILGFMSIFFLAEMATQVYIYVNFGATTKVSNQPLPGIYFCAASSYGLLSYSVFPTLAFESIVFCLCVWVGYQRSKEHFSAPGLRWSRAHLIDILIKGNVLYYFGFALMWIFAMIAFFVYGLQWGPAVNAFALATFVIGGSHLILHLLEAAYIPPHSGGQVSTAAVFAHPTSTISRA</sequence>
<feature type="transmembrane region" description="Helical" evidence="1">
    <location>
        <begin position="100"/>
        <end position="118"/>
    </location>
</feature>
<feature type="transmembrane region" description="Helical" evidence="1">
    <location>
        <begin position="125"/>
        <end position="144"/>
    </location>
</feature>
<feature type="transmembrane region" description="Helical" evidence="1">
    <location>
        <begin position="250"/>
        <end position="270"/>
    </location>
</feature>
<dbReference type="OrthoDB" id="3066463at2759"/>
<proteinExistence type="predicted"/>
<feature type="transmembrane region" description="Helical" evidence="1">
    <location>
        <begin position="222"/>
        <end position="244"/>
    </location>
</feature>
<reference evidence="4" key="2">
    <citation type="submission" date="2015-01" db="EMBL/GenBank/DDBJ databases">
        <title>Evolutionary Origins and Diversification of the Mycorrhizal Mutualists.</title>
        <authorList>
            <consortium name="DOE Joint Genome Institute"/>
            <consortium name="Mycorrhizal Genomics Consortium"/>
            <person name="Kohler A."/>
            <person name="Kuo A."/>
            <person name="Nagy L.G."/>
            <person name="Floudas D."/>
            <person name="Copeland A."/>
            <person name="Barry K.W."/>
            <person name="Cichocki N."/>
            <person name="Veneault-Fourrey C."/>
            <person name="LaButti K."/>
            <person name="Lindquist E.A."/>
            <person name="Lipzen A."/>
            <person name="Lundell T."/>
            <person name="Morin E."/>
            <person name="Murat C."/>
            <person name="Riley R."/>
            <person name="Ohm R."/>
            <person name="Sun H."/>
            <person name="Tunlid A."/>
            <person name="Henrissat B."/>
            <person name="Grigoriev I.V."/>
            <person name="Hibbett D.S."/>
            <person name="Martin F."/>
        </authorList>
    </citation>
    <scope>NUCLEOTIDE SEQUENCE [LARGE SCALE GENOMIC DNA]</scope>
    <source>
        <strain evidence="4">Foug A</strain>
    </source>
</reference>
<feature type="domain" description="DUF6533" evidence="2">
    <location>
        <begin position="23"/>
        <end position="67"/>
    </location>
</feature>
<dbReference type="Pfam" id="PF20151">
    <property type="entry name" value="DUF6533"/>
    <property type="match status" value="1"/>
</dbReference>
<protein>
    <recommendedName>
        <fullName evidence="2">DUF6533 domain-containing protein</fullName>
    </recommendedName>
</protein>
<accession>A0A0C3B0B4</accession>
<feature type="transmembrane region" description="Helical" evidence="1">
    <location>
        <begin position="16"/>
        <end position="37"/>
    </location>
</feature>
<dbReference type="InterPro" id="IPR045340">
    <property type="entry name" value="DUF6533"/>
</dbReference>
<evidence type="ECO:0000259" key="2">
    <source>
        <dbReference type="Pfam" id="PF20151"/>
    </source>
</evidence>
<dbReference type="EMBL" id="KN822004">
    <property type="protein sequence ID" value="KIM70687.1"/>
    <property type="molecule type" value="Genomic_DNA"/>
</dbReference>
<dbReference type="Proteomes" id="UP000053989">
    <property type="component" value="Unassembled WGS sequence"/>
</dbReference>
<dbReference type="AlphaFoldDB" id="A0A0C3B0B4"/>
<dbReference type="HOGENOM" id="CLU_035509_15_0_1"/>
<keyword evidence="4" id="KW-1185">Reference proteome</keyword>
<feature type="transmembrane region" description="Helical" evidence="1">
    <location>
        <begin position="58"/>
        <end position="80"/>
    </location>
</feature>
<evidence type="ECO:0000313" key="3">
    <source>
        <dbReference type="EMBL" id="KIM70687.1"/>
    </source>
</evidence>
<keyword evidence="1" id="KW-0812">Transmembrane</keyword>
<evidence type="ECO:0000256" key="1">
    <source>
        <dbReference type="SAM" id="Phobius"/>
    </source>
</evidence>